<dbReference type="Pfam" id="PF01068">
    <property type="entry name" value="DNA_ligase_A_M"/>
    <property type="match status" value="1"/>
</dbReference>
<dbReference type="GO" id="GO:0003910">
    <property type="term" value="F:DNA ligase (ATP) activity"/>
    <property type="evidence" value="ECO:0007669"/>
    <property type="project" value="UniProtKB-EC"/>
</dbReference>
<keyword evidence="3" id="KW-0235">DNA replication</keyword>
<dbReference type="RefSeq" id="WP_128786584.1">
    <property type="nucleotide sequence ID" value="NZ_JAKJSG010000105.1"/>
</dbReference>
<feature type="domain" description="ATP-dependent DNA ligase family profile" evidence="7">
    <location>
        <begin position="59"/>
        <end position="217"/>
    </location>
</feature>
<dbReference type="EMBL" id="RJLM01000025">
    <property type="protein sequence ID" value="RWX52838.1"/>
    <property type="molecule type" value="Genomic_DNA"/>
</dbReference>
<dbReference type="InterPro" id="IPR029319">
    <property type="entry name" value="DNA_ligase_OB"/>
</dbReference>
<dbReference type="GO" id="GO:0006260">
    <property type="term" value="P:DNA replication"/>
    <property type="evidence" value="ECO:0007669"/>
    <property type="project" value="UniProtKB-KW"/>
</dbReference>
<dbReference type="Gene3D" id="2.40.50.140">
    <property type="entry name" value="Nucleic acid-binding proteins"/>
    <property type="match status" value="1"/>
</dbReference>
<comment type="catalytic activity">
    <reaction evidence="6">
        <text>ATP + (deoxyribonucleotide)n-3'-hydroxyl + 5'-phospho-(deoxyribonucleotide)m = (deoxyribonucleotide)n+m + AMP + diphosphate.</text>
        <dbReference type="EC" id="6.5.1.1"/>
    </reaction>
</comment>
<evidence type="ECO:0000256" key="5">
    <source>
        <dbReference type="ARBA" id="ARBA00023204"/>
    </source>
</evidence>
<dbReference type="AlphaFoldDB" id="A0A3S3RXP3"/>
<evidence type="ECO:0000256" key="1">
    <source>
        <dbReference type="ARBA" id="ARBA00001968"/>
    </source>
</evidence>
<evidence type="ECO:0000256" key="6">
    <source>
        <dbReference type="ARBA" id="ARBA00034003"/>
    </source>
</evidence>
<dbReference type="CDD" id="cd08041">
    <property type="entry name" value="OBF_kDNA_ligase_like"/>
    <property type="match status" value="1"/>
</dbReference>
<dbReference type="PANTHER" id="PTHR47810:SF1">
    <property type="entry name" value="DNA LIGASE B"/>
    <property type="match status" value="1"/>
</dbReference>
<dbReference type="OrthoDB" id="9782700at2"/>
<dbReference type="GO" id="GO:0006281">
    <property type="term" value="P:DNA repair"/>
    <property type="evidence" value="ECO:0007669"/>
    <property type="project" value="UniProtKB-KW"/>
</dbReference>
<dbReference type="CDD" id="cd07896">
    <property type="entry name" value="Adenylation_kDNA_ligase_like"/>
    <property type="match status" value="1"/>
</dbReference>
<dbReference type="GO" id="GO:0006310">
    <property type="term" value="P:DNA recombination"/>
    <property type="evidence" value="ECO:0007669"/>
    <property type="project" value="InterPro"/>
</dbReference>
<keyword evidence="4" id="KW-0227">DNA damage</keyword>
<evidence type="ECO:0000256" key="2">
    <source>
        <dbReference type="ARBA" id="ARBA00022598"/>
    </source>
</evidence>
<evidence type="ECO:0000313" key="10">
    <source>
        <dbReference type="Proteomes" id="UP000287563"/>
    </source>
</evidence>
<protein>
    <submittedName>
        <fullName evidence="9">DNA ligase</fullName>
    </submittedName>
</protein>
<evidence type="ECO:0000256" key="3">
    <source>
        <dbReference type="ARBA" id="ARBA00022705"/>
    </source>
</evidence>
<dbReference type="Gene3D" id="3.30.470.30">
    <property type="entry name" value="DNA ligase/mRNA capping enzyme"/>
    <property type="match status" value="1"/>
</dbReference>
<keyword evidence="10" id="KW-1185">Reference proteome</keyword>
<dbReference type="InterPro" id="IPR050326">
    <property type="entry name" value="NAD_dep_DNA_ligaseB"/>
</dbReference>
<comment type="caution">
    <text evidence="9">The sequence shown here is derived from an EMBL/GenBank/DDBJ whole genome shotgun (WGS) entry which is preliminary data.</text>
</comment>
<dbReference type="SUPFAM" id="SSF56091">
    <property type="entry name" value="DNA ligase/mRNA capping enzyme, catalytic domain"/>
    <property type="match status" value="1"/>
</dbReference>
<dbReference type="SUPFAM" id="SSF50249">
    <property type="entry name" value="Nucleic acid-binding proteins"/>
    <property type="match status" value="1"/>
</dbReference>
<dbReference type="GO" id="GO:0005524">
    <property type="term" value="F:ATP binding"/>
    <property type="evidence" value="ECO:0007669"/>
    <property type="project" value="InterPro"/>
</dbReference>
<dbReference type="Pfam" id="PF14743">
    <property type="entry name" value="DNA_ligase_OB_2"/>
    <property type="match status" value="1"/>
</dbReference>
<feature type="domain" description="DNA ligase OB-like" evidence="8">
    <location>
        <begin position="231"/>
        <end position="296"/>
    </location>
</feature>
<proteinExistence type="predicted"/>
<organism evidence="9 10">
    <name type="scientific">Photobacterium chitinilyticum</name>
    <dbReference type="NCBI Taxonomy" id="2485123"/>
    <lineage>
        <taxon>Bacteria</taxon>
        <taxon>Pseudomonadati</taxon>
        <taxon>Pseudomonadota</taxon>
        <taxon>Gammaproteobacteria</taxon>
        <taxon>Vibrionales</taxon>
        <taxon>Vibrionaceae</taxon>
        <taxon>Photobacterium</taxon>
    </lineage>
</organism>
<evidence type="ECO:0000256" key="4">
    <source>
        <dbReference type="ARBA" id="ARBA00022763"/>
    </source>
</evidence>
<dbReference type="InterPro" id="IPR012340">
    <property type="entry name" value="NA-bd_OB-fold"/>
</dbReference>
<evidence type="ECO:0000259" key="7">
    <source>
        <dbReference type="Pfam" id="PF01068"/>
    </source>
</evidence>
<dbReference type="PANTHER" id="PTHR47810">
    <property type="entry name" value="DNA LIGASE"/>
    <property type="match status" value="1"/>
</dbReference>
<dbReference type="Proteomes" id="UP000287563">
    <property type="component" value="Unassembled WGS sequence"/>
</dbReference>
<keyword evidence="2 9" id="KW-0436">Ligase</keyword>
<sequence length="301" mass="33979">MISSLTARIPSTLTRLAAAITLIISPFHLEAKTAPEIMTARHYEKQIPSEAISTQDTTSAYYVSEKLDGIRAFWNGEKLVTRTGNVISAPAWFIASLPSNTPLDGELWAGRGSFQHIAATVLDQSPNDEQWKTVNYMIFDLPSNPDRFEQRLKQLYTVITQINRPHIQLVPQHSYQNQTALENKLEEITQGNGEGLMLHHKDNLYQNGRSDRLLKMKQHQDAEAVVIGYEEGKGKFSGMIGAIWVLTTENIKFKIGSGFKDNDRENPPLIGSIITYRYNGYTDNGIPRFARYLRGRSHSDI</sequence>
<reference evidence="9 10" key="1">
    <citation type="submission" date="2018-11" db="EMBL/GenBank/DDBJ databases">
        <title>Photobacterium sp. BEI247 sp. nov., a marine bacterium isolated from Yongle Blue Hole in the South China Sea.</title>
        <authorList>
            <person name="Wang X."/>
        </authorList>
    </citation>
    <scope>NUCLEOTIDE SEQUENCE [LARGE SCALE GENOMIC DNA]</scope>
    <source>
        <strain evidence="10">BEI247</strain>
    </source>
</reference>
<accession>A0A3S3RXP3</accession>
<dbReference type="Gene3D" id="3.30.1490.70">
    <property type="match status" value="1"/>
</dbReference>
<gene>
    <name evidence="9" type="ORF">EDI28_25195</name>
</gene>
<dbReference type="NCBIfam" id="NF006592">
    <property type="entry name" value="PRK09125.1"/>
    <property type="match status" value="1"/>
</dbReference>
<evidence type="ECO:0000259" key="8">
    <source>
        <dbReference type="Pfam" id="PF14743"/>
    </source>
</evidence>
<keyword evidence="5" id="KW-0234">DNA repair</keyword>
<name>A0A3S3RXP3_9GAMM</name>
<dbReference type="InterPro" id="IPR012310">
    <property type="entry name" value="DNA_ligase_ATP-dep_cent"/>
</dbReference>
<comment type="cofactor">
    <cofactor evidence="1">
        <name>a divalent metal cation</name>
        <dbReference type="ChEBI" id="CHEBI:60240"/>
    </cofactor>
</comment>
<evidence type="ECO:0000313" key="9">
    <source>
        <dbReference type="EMBL" id="RWX52838.1"/>
    </source>
</evidence>